<reference evidence="3 4" key="1">
    <citation type="journal article" date="2015" name="Proc. Natl. Acad. Sci. U.S.A.">
        <title>The resurrection genome of Boea hygrometrica: A blueprint for survival of dehydration.</title>
        <authorList>
            <person name="Xiao L."/>
            <person name="Yang G."/>
            <person name="Zhang L."/>
            <person name="Yang X."/>
            <person name="Zhao S."/>
            <person name="Ji Z."/>
            <person name="Zhou Q."/>
            <person name="Hu M."/>
            <person name="Wang Y."/>
            <person name="Chen M."/>
            <person name="Xu Y."/>
            <person name="Jin H."/>
            <person name="Xiao X."/>
            <person name="Hu G."/>
            <person name="Bao F."/>
            <person name="Hu Y."/>
            <person name="Wan P."/>
            <person name="Li L."/>
            <person name="Deng X."/>
            <person name="Kuang T."/>
            <person name="Xiang C."/>
            <person name="Zhu J.K."/>
            <person name="Oliver M.J."/>
            <person name="He Y."/>
        </authorList>
    </citation>
    <scope>NUCLEOTIDE SEQUENCE [LARGE SCALE GENOMIC DNA]</scope>
    <source>
        <strain evidence="4">cv. XS01</strain>
    </source>
</reference>
<proteinExistence type="predicted"/>
<evidence type="ECO:0000256" key="2">
    <source>
        <dbReference type="SAM" id="Phobius"/>
    </source>
</evidence>
<keyword evidence="2" id="KW-0812">Transmembrane</keyword>
<dbReference type="Proteomes" id="UP000250235">
    <property type="component" value="Unassembled WGS sequence"/>
</dbReference>
<sequence>MGLTLQVTGLPYSETVTDPFIVARPRLLLTTGNWLRHPPATAVDFGCAWFLICVLVLPAIVICCTPGVCALDSALMEHNKQQVSMLLRLKRLPAGATSQAHPSVPRIRRKSPAVRQPGPELPGDVSTAGPSGPMACIESKKSRTRSRSRKAAARAPSGSPSHLFPSGINLGKVANAVGLVTSVGGDDHGEFEVVGKKGKPIRKPSPWLCSFDPPLAAQILS</sequence>
<gene>
    <name evidence="3" type="ORF">F511_37222</name>
</gene>
<evidence type="ECO:0000313" key="3">
    <source>
        <dbReference type="EMBL" id="KZV52871.1"/>
    </source>
</evidence>
<evidence type="ECO:0000313" key="4">
    <source>
        <dbReference type="Proteomes" id="UP000250235"/>
    </source>
</evidence>
<keyword evidence="4" id="KW-1185">Reference proteome</keyword>
<feature type="region of interest" description="Disordered" evidence="1">
    <location>
        <begin position="94"/>
        <end position="163"/>
    </location>
</feature>
<dbReference type="AlphaFoldDB" id="A0A2Z7D7M7"/>
<keyword evidence="2" id="KW-0472">Membrane</keyword>
<dbReference type="EMBL" id="KQ990606">
    <property type="protein sequence ID" value="KZV52871.1"/>
    <property type="molecule type" value="Genomic_DNA"/>
</dbReference>
<accession>A0A2Z7D7M7</accession>
<keyword evidence="2" id="KW-1133">Transmembrane helix</keyword>
<evidence type="ECO:0000256" key="1">
    <source>
        <dbReference type="SAM" id="MobiDB-lite"/>
    </source>
</evidence>
<protein>
    <submittedName>
        <fullName evidence="3">Uncharacterized protein</fullName>
    </submittedName>
</protein>
<feature type="transmembrane region" description="Helical" evidence="2">
    <location>
        <begin position="48"/>
        <end position="71"/>
    </location>
</feature>
<organism evidence="3 4">
    <name type="scientific">Dorcoceras hygrometricum</name>
    <dbReference type="NCBI Taxonomy" id="472368"/>
    <lineage>
        <taxon>Eukaryota</taxon>
        <taxon>Viridiplantae</taxon>
        <taxon>Streptophyta</taxon>
        <taxon>Embryophyta</taxon>
        <taxon>Tracheophyta</taxon>
        <taxon>Spermatophyta</taxon>
        <taxon>Magnoliopsida</taxon>
        <taxon>eudicotyledons</taxon>
        <taxon>Gunneridae</taxon>
        <taxon>Pentapetalae</taxon>
        <taxon>asterids</taxon>
        <taxon>lamiids</taxon>
        <taxon>Lamiales</taxon>
        <taxon>Gesneriaceae</taxon>
        <taxon>Didymocarpoideae</taxon>
        <taxon>Trichosporeae</taxon>
        <taxon>Loxocarpinae</taxon>
        <taxon>Dorcoceras</taxon>
    </lineage>
</organism>
<name>A0A2Z7D7M7_9LAMI</name>
<feature type="compositionally biased region" description="Basic residues" evidence="1">
    <location>
        <begin position="142"/>
        <end position="152"/>
    </location>
</feature>